<gene>
    <name evidence="2" type="ORF">RN001_007234</name>
</gene>
<feature type="compositionally biased region" description="Basic and acidic residues" evidence="1">
    <location>
        <begin position="136"/>
        <end position="152"/>
    </location>
</feature>
<feature type="compositionally biased region" description="Low complexity" evidence="1">
    <location>
        <begin position="115"/>
        <end position="125"/>
    </location>
</feature>
<feature type="region of interest" description="Disordered" evidence="1">
    <location>
        <begin position="109"/>
        <end position="152"/>
    </location>
</feature>
<evidence type="ECO:0000313" key="3">
    <source>
        <dbReference type="Proteomes" id="UP001353858"/>
    </source>
</evidence>
<accession>A0AAN7SNT0</accession>
<evidence type="ECO:0000313" key="2">
    <source>
        <dbReference type="EMBL" id="KAK4879088.1"/>
    </source>
</evidence>
<dbReference type="Proteomes" id="UP001353858">
    <property type="component" value="Unassembled WGS sequence"/>
</dbReference>
<dbReference type="EMBL" id="JARPUR010000003">
    <property type="protein sequence ID" value="KAK4879088.1"/>
    <property type="molecule type" value="Genomic_DNA"/>
</dbReference>
<proteinExistence type="predicted"/>
<sequence>MYENIVSSYEIIFAIVEYVVAHWDELQRYTCDEREDPYINADLYTTEMVKTTTYGFASELMAAAALYPYTCEVYENGLSRGSFGGDSGNPVKRLRFSKSFLDGHYEVLLPEVPPNDDNTNKTNKNVPKKSGRPKKVNKEAAAHYRQNNREKP</sequence>
<dbReference type="Gene3D" id="3.90.70.80">
    <property type="match status" value="1"/>
</dbReference>
<comment type="caution">
    <text evidence="2">The sequence shown here is derived from an EMBL/GenBank/DDBJ whole genome shotgun (WGS) entry which is preliminary data.</text>
</comment>
<name>A0AAN7SNT0_9COLE</name>
<evidence type="ECO:0000256" key="1">
    <source>
        <dbReference type="SAM" id="MobiDB-lite"/>
    </source>
</evidence>
<organism evidence="2 3">
    <name type="scientific">Aquatica leii</name>
    <dbReference type="NCBI Taxonomy" id="1421715"/>
    <lineage>
        <taxon>Eukaryota</taxon>
        <taxon>Metazoa</taxon>
        <taxon>Ecdysozoa</taxon>
        <taxon>Arthropoda</taxon>
        <taxon>Hexapoda</taxon>
        <taxon>Insecta</taxon>
        <taxon>Pterygota</taxon>
        <taxon>Neoptera</taxon>
        <taxon>Endopterygota</taxon>
        <taxon>Coleoptera</taxon>
        <taxon>Polyphaga</taxon>
        <taxon>Elateriformia</taxon>
        <taxon>Elateroidea</taxon>
        <taxon>Lampyridae</taxon>
        <taxon>Luciolinae</taxon>
        <taxon>Aquatica</taxon>
    </lineage>
</organism>
<protein>
    <submittedName>
        <fullName evidence="2">Uncharacterized protein</fullName>
    </submittedName>
</protein>
<keyword evidence="3" id="KW-1185">Reference proteome</keyword>
<dbReference type="AlphaFoldDB" id="A0AAN7SNT0"/>
<dbReference type="CDD" id="cd22757">
    <property type="entry name" value="OTU_P87_VP80-like"/>
    <property type="match status" value="1"/>
</dbReference>
<feature type="compositionally biased region" description="Basic residues" evidence="1">
    <location>
        <begin position="126"/>
        <end position="135"/>
    </location>
</feature>
<reference evidence="3" key="1">
    <citation type="submission" date="2023-01" db="EMBL/GenBank/DDBJ databases">
        <title>Key to firefly adult light organ development and bioluminescence: homeobox transcription factors regulate luciferase expression and transportation to peroxisome.</title>
        <authorList>
            <person name="Fu X."/>
        </authorList>
    </citation>
    <scope>NUCLEOTIDE SEQUENCE [LARGE SCALE GENOMIC DNA]</scope>
</reference>